<dbReference type="PANTHER" id="PTHR10357">
    <property type="entry name" value="ALPHA-AMYLASE FAMILY MEMBER"/>
    <property type="match status" value="1"/>
</dbReference>
<dbReference type="Proteomes" id="UP000294678">
    <property type="component" value="Unassembled WGS sequence"/>
</dbReference>
<evidence type="ECO:0000259" key="1">
    <source>
        <dbReference type="SMART" id="SM00642"/>
    </source>
</evidence>
<gene>
    <name evidence="2" type="ORF">EV215_1673</name>
</gene>
<keyword evidence="3" id="KW-1185">Reference proteome</keyword>
<name>A0AA46DY22_9FUSO</name>
<reference evidence="2 3" key="1">
    <citation type="submission" date="2019-03" db="EMBL/GenBank/DDBJ databases">
        <title>Genomic Encyclopedia of Type Strains, Phase IV (KMG-IV): sequencing the most valuable type-strain genomes for metagenomic binning, comparative biology and taxonomic classification.</title>
        <authorList>
            <person name="Goeker M."/>
        </authorList>
    </citation>
    <scope>NUCLEOTIDE SEQUENCE [LARGE SCALE GENOMIC DNA]</scope>
    <source>
        <strain evidence="2 3">DSM 100055</strain>
    </source>
</reference>
<protein>
    <submittedName>
        <fullName evidence="2">Starch synthase (Maltosyl-transferring)</fullName>
    </submittedName>
</protein>
<dbReference type="Pfam" id="PF00128">
    <property type="entry name" value="Alpha-amylase"/>
    <property type="match status" value="1"/>
</dbReference>
<sequence length="423" mass="50119">MKIYNLFPLIAGKISDWIDKLDDIKDMNFDVIYLNPIYQTGYSRNIYAPKNFYEIDEKYLDPFSEKSPAEQFREFINEVHKRDMKIVLELIVTHTAIDSDLLLTHPEWYKYNEYGEIKKYSINNYDTLVEWGDLLEINNHHGDETIKTYLWKYWIDLALHYENLGIDGIKLHSAFNVPMDLVKELVDSLKNKNKEFIVIGDNLGASFNDMLDLAQAGVDYLFSSFKWWNFRATWFLEQHYKLKEMVKMISFPENYDTERVAMRYNENIEASKAFYILAALINSSIMIPIGFEHGNKVKLNELRGLEPELNIGNLDLKEYILHVNRLKDEINLFSEENDIYYLSQENPNIFAFKRISRDKKERALVIANLNFISSQYLKMEDIYYILESDKVIDLSLENKEEIKSKFYEKTLNPGEVRVLYTKD</sequence>
<accession>A0AA46DY22</accession>
<dbReference type="InterPro" id="IPR006047">
    <property type="entry name" value="GH13_cat_dom"/>
</dbReference>
<proteinExistence type="predicted"/>
<dbReference type="RefSeq" id="WP_166667385.1">
    <property type="nucleotide sequence ID" value="NZ_SOBG01000007.1"/>
</dbReference>
<dbReference type="AlphaFoldDB" id="A0AA46DY22"/>
<dbReference type="InterPro" id="IPR017853">
    <property type="entry name" value="GH"/>
</dbReference>
<organism evidence="2 3">
    <name type="scientific">Hypnocyclicus thermotrophus</name>
    <dbReference type="NCBI Taxonomy" id="1627895"/>
    <lineage>
        <taxon>Bacteria</taxon>
        <taxon>Fusobacteriati</taxon>
        <taxon>Fusobacteriota</taxon>
        <taxon>Fusobacteriia</taxon>
        <taxon>Fusobacteriales</taxon>
        <taxon>Fusobacteriaceae</taxon>
        <taxon>Hypnocyclicus</taxon>
    </lineage>
</organism>
<dbReference type="EMBL" id="SOBG01000007">
    <property type="protein sequence ID" value="TDT68606.1"/>
    <property type="molecule type" value="Genomic_DNA"/>
</dbReference>
<dbReference type="SMART" id="SM00642">
    <property type="entry name" value="Aamy"/>
    <property type="match status" value="1"/>
</dbReference>
<evidence type="ECO:0000313" key="2">
    <source>
        <dbReference type="EMBL" id="TDT68606.1"/>
    </source>
</evidence>
<dbReference type="GO" id="GO:0005975">
    <property type="term" value="P:carbohydrate metabolic process"/>
    <property type="evidence" value="ECO:0007669"/>
    <property type="project" value="InterPro"/>
</dbReference>
<comment type="caution">
    <text evidence="2">The sequence shown here is derived from an EMBL/GenBank/DDBJ whole genome shotgun (WGS) entry which is preliminary data.</text>
</comment>
<dbReference type="Gene3D" id="3.20.20.80">
    <property type="entry name" value="Glycosidases"/>
    <property type="match status" value="2"/>
</dbReference>
<evidence type="ECO:0000313" key="3">
    <source>
        <dbReference type="Proteomes" id="UP000294678"/>
    </source>
</evidence>
<feature type="domain" description="Glycosyl hydrolase family 13 catalytic" evidence="1">
    <location>
        <begin position="13"/>
        <end position="303"/>
    </location>
</feature>
<dbReference type="SUPFAM" id="SSF51445">
    <property type="entry name" value="(Trans)glycosidases"/>
    <property type="match status" value="1"/>
</dbReference>